<dbReference type="KEGG" id="haxz:M0R88_04250"/>
<keyword evidence="2" id="KW-1185">Reference proteome</keyword>
<accession>A0A8U0IMS0</accession>
<dbReference type="EMBL" id="CP096658">
    <property type="protein sequence ID" value="UPW01319.1"/>
    <property type="molecule type" value="Genomic_DNA"/>
</dbReference>
<dbReference type="AlphaFoldDB" id="A0A8U0IMS0"/>
<dbReference type="PROSITE" id="PS51318">
    <property type="entry name" value="TAT"/>
    <property type="match status" value="1"/>
</dbReference>
<sequence>MDENTSVTTTRRSLLAAVGGGLGVGSSAARGAGATQDDSQCVLVQGERCVPIRPLRSQLPVETFYEYHLPAERVMDENGAVGDGSVTYASAGTRNLQREHTSIAFLYQGPKGTSLVFVHGSVGNPDAGAVTFQLYDMPTDGEWVVKDDLYPDPETGDIAETNYDQWATEGDDHRIDWTWGTSGTDGGAFRGLGEEFSVTVQPAFNEAAALYGDHYEGRITDWQFLSGSASLSERISLELDEPIQIRTGGCGDDDN</sequence>
<name>A0A8U0IMS0_9EURY</name>
<organism evidence="1 2">
    <name type="scientific">Halorussus gelatinilyticus</name>
    <dbReference type="NCBI Taxonomy" id="2937524"/>
    <lineage>
        <taxon>Archaea</taxon>
        <taxon>Methanobacteriati</taxon>
        <taxon>Methanobacteriota</taxon>
        <taxon>Stenosarchaea group</taxon>
        <taxon>Halobacteria</taxon>
        <taxon>Halobacteriales</taxon>
        <taxon>Haladaptataceae</taxon>
        <taxon>Halorussus</taxon>
    </lineage>
</organism>
<evidence type="ECO:0000313" key="2">
    <source>
        <dbReference type="Proteomes" id="UP000830434"/>
    </source>
</evidence>
<dbReference type="InterPro" id="IPR006311">
    <property type="entry name" value="TAT_signal"/>
</dbReference>
<reference evidence="1" key="1">
    <citation type="submission" date="2022-04" db="EMBL/GenBank/DDBJ databases">
        <title>Diverse halophilic archaea isolated from saline environments.</title>
        <authorList>
            <person name="Cui H.-L."/>
        </authorList>
    </citation>
    <scope>NUCLEOTIDE SEQUENCE</scope>
    <source>
        <strain evidence="1">XZYJT40</strain>
    </source>
</reference>
<evidence type="ECO:0000313" key="1">
    <source>
        <dbReference type="EMBL" id="UPW01319.1"/>
    </source>
</evidence>
<proteinExistence type="predicted"/>
<dbReference type="GeneID" id="72189039"/>
<dbReference type="Proteomes" id="UP000830434">
    <property type="component" value="Chromosome"/>
</dbReference>
<protein>
    <submittedName>
        <fullName evidence="1">Uncharacterized protein</fullName>
    </submittedName>
</protein>
<dbReference type="RefSeq" id="WP_248655724.1">
    <property type="nucleotide sequence ID" value="NZ_CP096658.1"/>
</dbReference>
<gene>
    <name evidence="1" type="ORF">M0R88_04250</name>
</gene>